<dbReference type="Gene3D" id="2.60.40.10">
    <property type="entry name" value="Immunoglobulins"/>
    <property type="match status" value="8"/>
</dbReference>
<dbReference type="InParanoid" id="A0A1S3HSH8"/>
<feature type="domain" description="Ig-like" evidence="6">
    <location>
        <begin position="325"/>
        <end position="385"/>
    </location>
</feature>
<dbReference type="InterPro" id="IPR036116">
    <property type="entry name" value="FN3_sf"/>
</dbReference>
<name>A0A1S3HSH8_LINAN</name>
<dbReference type="KEGG" id="lak:106157062"/>
<evidence type="ECO:0000259" key="6">
    <source>
        <dbReference type="PROSITE" id="PS50835"/>
    </source>
</evidence>
<reference evidence="9" key="1">
    <citation type="submission" date="2025-08" db="UniProtKB">
        <authorList>
            <consortium name="RefSeq"/>
        </authorList>
    </citation>
    <scope>IDENTIFICATION</scope>
    <source>
        <tissue evidence="9">Gonads</tissue>
    </source>
</reference>
<dbReference type="RefSeq" id="XP_013388014.1">
    <property type="nucleotide sequence ID" value="XM_013532560.1"/>
</dbReference>
<feature type="domain" description="Ig-like" evidence="6">
    <location>
        <begin position="510"/>
        <end position="609"/>
    </location>
</feature>
<evidence type="ECO:0000256" key="3">
    <source>
        <dbReference type="ARBA" id="ARBA00023157"/>
    </source>
</evidence>
<dbReference type="SMART" id="SM00409">
    <property type="entry name" value="IG"/>
    <property type="match status" value="6"/>
</dbReference>
<feature type="domain" description="Fibronectin type-III" evidence="7">
    <location>
        <begin position="718"/>
        <end position="814"/>
    </location>
</feature>
<keyword evidence="3" id="KW-1015">Disulfide bond</keyword>
<dbReference type="Pfam" id="PF07679">
    <property type="entry name" value="I-set"/>
    <property type="match status" value="1"/>
</dbReference>
<feature type="domain" description="Ig-like" evidence="6">
    <location>
        <begin position="614"/>
        <end position="711"/>
    </location>
</feature>
<keyword evidence="2" id="KW-0677">Repeat</keyword>
<evidence type="ECO:0000256" key="4">
    <source>
        <dbReference type="SAM" id="MobiDB-lite"/>
    </source>
</evidence>
<dbReference type="OrthoDB" id="6282755at2759"/>
<evidence type="ECO:0000256" key="5">
    <source>
        <dbReference type="SAM" id="Phobius"/>
    </source>
</evidence>
<dbReference type="SMART" id="SM00408">
    <property type="entry name" value="IGc2"/>
    <property type="match status" value="5"/>
</dbReference>
<feature type="domain" description="Ig-like" evidence="6">
    <location>
        <begin position="386"/>
        <end position="500"/>
    </location>
</feature>
<dbReference type="SUPFAM" id="SSF49265">
    <property type="entry name" value="Fibronectin type III"/>
    <property type="match status" value="1"/>
</dbReference>
<dbReference type="CDD" id="cd00096">
    <property type="entry name" value="Ig"/>
    <property type="match status" value="4"/>
</dbReference>
<feature type="domain" description="Ig-like" evidence="6">
    <location>
        <begin position="76"/>
        <end position="148"/>
    </location>
</feature>
<keyword evidence="5" id="KW-0812">Transmembrane</keyword>
<protein>
    <submittedName>
        <fullName evidence="9">Neural cell adhesion molecule 2</fullName>
    </submittedName>
</protein>
<dbReference type="InterPro" id="IPR003598">
    <property type="entry name" value="Ig_sub2"/>
</dbReference>
<dbReference type="InterPro" id="IPR007110">
    <property type="entry name" value="Ig-like_dom"/>
</dbReference>
<sequence length="1092" mass="120470">MQAFLQRTGIYISREPSGLLLQFKKVRMEDAGLYTCKGTINGATSTKSFTLEINENVKFVDVPSSQRIVLNREGFIKCVVTGSPSPRVTWDFQQKDSNTIVGITSGSKYQFEEGGLRITNVTSVNEEGFYNCKASQPELAVLDSRRISVEVIVPPVWKTKPKYTEGVLMQEYGPDFGKTVTTVLEALLIPVVEVLQQSSVALLPDSPVIKKNLDSNIVVTCEAPGVTSQDQVDFQWYLGSDIIPEREITSTVIPLETGIYISREPSGLLLQFKKVRMEDAGLYTCKGTINGATSTKSFTLEINENVKFVDVPSSQRIVLNREGFIKCVVTGSPSPRVTWDFQQKDSNTIVGITSGSKYQFEEGGLRITNVTSVNEEGFYNCKASQPELAVLDSRRISVEVIVPPVWKTKPKYTEGVLMQEVKMFCNATGKPKPSYTWYKGSSRDSTDFRDISQESRISMYRESGELVIRNIQRLDEGPYTCEAVVDLGDPATPDDDVLVSGTANLKVVIPAMIERLENKTVKKGDTVDLFCSVIGDRPMDISFHKVGNAAPYVYPTQASDSRITLEKSESGEYTSLKMTITATKEDDRGNYTCFANNTGGFDRRNGTIIVHYKPTFVKMKVPDVKYHWLASQPFKRNLTCIVEAEPLPGSWIWFRNNLPITPNETYEIHNMGLVSNLSVTVLSSNKYWVFGDYRCNASNDYGRDSHEIRLNEATVPGPPASIDVLGSTPTTVQLSVSTPLNQGGPPVSGYFIVFGTSDAGDEKTSNFNLGDEIVIRDLRPDTAYNIRVMAVNEVGQGDPKEIESRTLEVSVPEPVSITSPKNSPDSDKYTVAWDRPQNGGSVIESYTIKYRTVEMEEGAGDVPNVKPDSEGEWKTVEVLRPERRVMTLTQLNPDSWYEVQVLANNNKGASEGQSAFFKTMKDPYQPTDGTEQPNTTLSYAAENTTLSLGNQSTGSTPSYTTPIPIGTKGAAKTGASKKEGLSTGAIIGIVIAIFFVLLIILDVSCYFINNCGVLMCMCTQLCGKKTPADPAKHKKAADVEKGTGDEKQNLKDDMETADQEDKKPDASPEEVELKEETPNEKPAEKIDEESKA</sequence>
<dbReference type="InterPro" id="IPR003961">
    <property type="entry name" value="FN3_dom"/>
</dbReference>
<organism evidence="8 9">
    <name type="scientific">Lingula anatina</name>
    <name type="common">Brachiopod</name>
    <name type="synonym">Lingula unguis</name>
    <dbReference type="NCBI Taxonomy" id="7574"/>
    <lineage>
        <taxon>Eukaryota</taxon>
        <taxon>Metazoa</taxon>
        <taxon>Spiralia</taxon>
        <taxon>Lophotrochozoa</taxon>
        <taxon>Brachiopoda</taxon>
        <taxon>Linguliformea</taxon>
        <taxon>Lingulata</taxon>
        <taxon>Lingulida</taxon>
        <taxon>Linguloidea</taxon>
        <taxon>Lingulidae</taxon>
        <taxon>Lingula</taxon>
    </lineage>
</organism>
<gene>
    <name evidence="9" type="primary">LOC106157062</name>
</gene>
<dbReference type="PROSITE" id="PS50835">
    <property type="entry name" value="IG_LIKE"/>
    <property type="match status" value="6"/>
</dbReference>
<keyword evidence="5" id="KW-0472">Membrane</keyword>
<feature type="domain" description="Fibronectin type-III" evidence="7">
    <location>
        <begin position="816"/>
        <end position="923"/>
    </location>
</feature>
<dbReference type="STRING" id="7574.A0A1S3HSH8"/>
<dbReference type="GO" id="GO:0007156">
    <property type="term" value="P:homophilic cell adhesion via plasma membrane adhesion molecules"/>
    <property type="evidence" value="ECO:0007669"/>
    <property type="project" value="TreeGrafter"/>
</dbReference>
<dbReference type="PROSITE" id="PS50853">
    <property type="entry name" value="FN3"/>
    <property type="match status" value="2"/>
</dbReference>
<dbReference type="Proteomes" id="UP000085678">
    <property type="component" value="Unplaced"/>
</dbReference>
<dbReference type="SUPFAM" id="SSF48726">
    <property type="entry name" value="Immunoglobulin"/>
    <property type="match status" value="6"/>
</dbReference>
<evidence type="ECO:0000256" key="1">
    <source>
        <dbReference type="ARBA" id="ARBA00022729"/>
    </source>
</evidence>
<feature type="region of interest" description="Disordered" evidence="4">
    <location>
        <begin position="1026"/>
        <end position="1092"/>
    </location>
</feature>
<evidence type="ECO:0000313" key="8">
    <source>
        <dbReference type="Proteomes" id="UP000085678"/>
    </source>
</evidence>
<feature type="transmembrane region" description="Helical" evidence="5">
    <location>
        <begin position="985"/>
        <end position="1008"/>
    </location>
</feature>
<keyword evidence="1" id="KW-0732">Signal</keyword>
<dbReference type="GO" id="GO:0005886">
    <property type="term" value="C:plasma membrane"/>
    <property type="evidence" value="ECO:0007669"/>
    <property type="project" value="TreeGrafter"/>
</dbReference>
<dbReference type="InterPro" id="IPR013783">
    <property type="entry name" value="Ig-like_fold"/>
</dbReference>
<dbReference type="Pfam" id="PF00041">
    <property type="entry name" value="fn3"/>
    <property type="match status" value="2"/>
</dbReference>
<proteinExistence type="predicted"/>
<feature type="compositionally biased region" description="Basic and acidic residues" evidence="4">
    <location>
        <begin position="1026"/>
        <end position="1066"/>
    </location>
</feature>
<dbReference type="PANTHER" id="PTHR45080:SF8">
    <property type="entry name" value="IG-LIKE DOMAIN-CONTAINING PROTEIN"/>
    <property type="match status" value="1"/>
</dbReference>
<keyword evidence="8" id="KW-1185">Reference proteome</keyword>
<dbReference type="PANTHER" id="PTHR45080">
    <property type="entry name" value="CONTACTIN 5"/>
    <property type="match status" value="1"/>
</dbReference>
<dbReference type="Pfam" id="PF13927">
    <property type="entry name" value="Ig_3"/>
    <property type="match status" value="3"/>
</dbReference>
<dbReference type="FunCoup" id="A0A1S3HSH8">
    <property type="interactions" value="429"/>
</dbReference>
<evidence type="ECO:0000259" key="7">
    <source>
        <dbReference type="PROSITE" id="PS50853"/>
    </source>
</evidence>
<dbReference type="AlphaFoldDB" id="A0A1S3HSH8"/>
<feature type="compositionally biased region" description="Basic and acidic residues" evidence="4">
    <location>
        <begin position="1074"/>
        <end position="1092"/>
    </location>
</feature>
<dbReference type="CDD" id="cd00063">
    <property type="entry name" value="FN3"/>
    <property type="match status" value="2"/>
</dbReference>
<dbReference type="InterPro" id="IPR050958">
    <property type="entry name" value="Cell_Adh-Cytoskel_Orgn"/>
</dbReference>
<dbReference type="InterPro" id="IPR003599">
    <property type="entry name" value="Ig_sub"/>
</dbReference>
<evidence type="ECO:0000313" key="9">
    <source>
        <dbReference type="RefSeq" id="XP_013388014.1"/>
    </source>
</evidence>
<dbReference type="SMART" id="SM00060">
    <property type="entry name" value="FN3"/>
    <property type="match status" value="2"/>
</dbReference>
<accession>A0A1S3HSH8</accession>
<dbReference type="InterPro" id="IPR036179">
    <property type="entry name" value="Ig-like_dom_sf"/>
</dbReference>
<dbReference type="InterPro" id="IPR013098">
    <property type="entry name" value="Ig_I-set"/>
</dbReference>
<feature type="domain" description="Ig-like" evidence="6">
    <location>
        <begin position="190"/>
        <end position="299"/>
    </location>
</feature>
<evidence type="ECO:0000256" key="2">
    <source>
        <dbReference type="ARBA" id="ARBA00022737"/>
    </source>
</evidence>
<keyword evidence="5" id="KW-1133">Transmembrane helix</keyword>
<dbReference type="GeneID" id="106157062"/>